<feature type="transmembrane region" description="Helical" evidence="1">
    <location>
        <begin position="155"/>
        <end position="176"/>
    </location>
</feature>
<name>A0A166HGD9_9AGAM</name>
<reference evidence="2 3" key="1">
    <citation type="journal article" date="2016" name="Mol. Biol. Evol.">
        <title>Comparative Genomics of Early-Diverging Mushroom-Forming Fungi Provides Insights into the Origins of Lignocellulose Decay Capabilities.</title>
        <authorList>
            <person name="Nagy L.G."/>
            <person name="Riley R."/>
            <person name="Tritt A."/>
            <person name="Adam C."/>
            <person name="Daum C."/>
            <person name="Floudas D."/>
            <person name="Sun H."/>
            <person name="Yadav J.S."/>
            <person name="Pangilinan J."/>
            <person name="Larsson K.H."/>
            <person name="Matsuura K."/>
            <person name="Barry K."/>
            <person name="Labutti K."/>
            <person name="Kuo R."/>
            <person name="Ohm R.A."/>
            <person name="Bhattacharya S.S."/>
            <person name="Shirouzu T."/>
            <person name="Yoshinaga Y."/>
            <person name="Martin F.M."/>
            <person name="Grigoriev I.V."/>
            <person name="Hibbett D.S."/>
        </authorList>
    </citation>
    <scope>NUCLEOTIDE SEQUENCE [LARGE SCALE GENOMIC DNA]</scope>
    <source>
        <strain evidence="2 3">CBS 109695</strain>
    </source>
</reference>
<protein>
    <submittedName>
        <fullName evidence="2">Uncharacterized protein</fullName>
    </submittedName>
</protein>
<dbReference type="AlphaFoldDB" id="A0A166HGD9"/>
<dbReference type="EMBL" id="KV417569">
    <property type="protein sequence ID" value="KZP18834.1"/>
    <property type="molecule type" value="Genomic_DNA"/>
</dbReference>
<proteinExistence type="predicted"/>
<keyword evidence="3" id="KW-1185">Reference proteome</keyword>
<accession>A0A166HGD9</accession>
<keyword evidence="1" id="KW-0472">Membrane</keyword>
<sequence length="604" mass="64564">MISHRTVYVLFIVALWLAMVVLAIFTAIASRASHGRLHCASFAAASNTSYATITIVGGSHCTRMDDLADIVHNHSSYFQSSHIIIIRFIGTLTLLVYRPSLTAMMWSALQTFEGKSGVPLLRVDAFQEAVGLSSSPALLPAALYVRASRTLPFKVVFVLLVSILSLLSPLAISPIYRPHMGPYLVNAILYAGGGVGVPTSKTFDISAYIPLGLSTGRSLLAAGVLMGIPVFPNTFSVRVAPFLSMSAVNEIWSAEVDIAVARSAVDCSASAPARLNSTEPVVTLDMDNYFAPDGNLTNSYPTFLGQKLGYVINDPWVSAVYLNSSVSVQPGSVTAETSVIFLAANMSLEGAQQTITSPHATARILAVDVLICTSTTTLEISHCIINQGNITSCTAFVPPNASASSTGGLGAYINNPADVAIMLAASPVMAYYTLPSRLPMYFTSDAAVVARNPPLSDLSEDFDGNGYYLPLDYITDVVFAKTSQALVQGVNQAYPVQQTIRPISLIAAFATSRPQLSYLILAICAACAITGTVSGVVSFRNYPEPLNVVRLLAISRNDQLDDTFAPYSDISVPVAEDVLHRRIGYSKVDELDSRVLVVDKHCHD</sequence>
<gene>
    <name evidence="2" type="ORF">FIBSPDRAFT_933231</name>
</gene>
<feature type="transmembrane region" description="Helical" evidence="1">
    <location>
        <begin position="7"/>
        <end position="28"/>
    </location>
</feature>
<organism evidence="2 3">
    <name type="scientific">Athelia psychrophila</name>
    <dbReference type="NCBI Taxonomy" id="1759441"/>
    <lineage>
        <taxon>Eukaryota</taxon>
        <taxon>Fungi</taxon>
        <taxon>Dikarya</taxon>
        <taxon>Basidiomycota</taxon>
        <taxon>Agaricomycotina</taxon>
        <taxon>Agaricomycetes</taxon>
        <taxon>Agaricomycetidae</taxon>
        <taxon>Atheliales</taxon>
        <taxon>Atheliaceae</taxon>
        <taxon>Athelia</taxon>
    </lineage>
</organism>
<keyword evidence="1" id="KW-0812">Transmembrane</keyword>
<evidence type="ECO:0000313" key="2">
    <source>
        <dbReference type="EMBL" id="KZP18834.1"/>
    </source>
</evidence>
<feature type="transmembrane region" description="Helical" evidence="1">
    <location>
        <begin position="77"/>
        <end position="97"/>
    </location>
</feature>
<dbReference type="OrthoDB" id="3261276at2759"/>
<evidence type="ECO:0000256" key="1">
    <source>
        <dbReference type="SAM" id="Phobius"/>
    </source>
</evidence>
<dbReference type="Proteomes" id="UP000076532">
    <property type="component" value="Unassembled WGS sequence"/>
</dbReference>
<keyword evidence="1" id="KW-1133">Transmembrane helix</keyword>
<evidence type="ECO:0000313" key="3">
    <source>
        <dbReference type="Proteomes" id="UP000076532"/>
    </source>
</evidence>